<dbReference type="RefSeq" id="WP_240986937.1">
    <property type="nucleotide sequence ID" value="NZ_CDGJ01000066.1"/>
</dbReference>
<keyword evidence="3" id="KW-1185">Reference proteome</keyword>
<organism evidence="1">
    <name type="scientific">Acididesulfobacillus acetoxydans</name>
    <dbReference type="NCBI Taxonomy" id="1561005"/>
    <lineage>
        <taxon>Bacteria</taxon>
        <taxon>Bacillati</taxon>
        <taxon>Bacillota</taxon>
        <taxon>Clostridia</taxon>
        <taxon>Eubacteriales</taxon>
        <taxon>Peptococcaceae</taxon>
        <taxon>Acididesulfobacillus</taxon>
    </lineage>
</organism>
<gene>
    <name evidence="1" type="ORF">DEACI_0727</name>
    <name evidence="2" type="ORF">DEACI_2318</name>
</gene>
<sequence>MAQIRELVKVCRAFPDEGTRISSLSWYHHRTAANSSDPAKYIQEAADQELSTRQMRKIILEDEGRQEIVQEEDSAERKQAEKILKTVEAFLARGGEAAAYLKQQPAVLIQCQESGGR</sequence>
<accession>A0A8S0XV80</accession>
<dbReference type="KEGG" id="aacx:DEACI_0727"/>
<dbReference type="Proteomes" id="UP001071230">
    <property type="component" value="Unassembled WGS sequence"/>
</dbReference>
<reference evidence="2" key="1">
    <citation type="submission" date="2014-11" db="EMBL/GenBank/DDBJ databases">
        <authorList>
            <person name="Hornung B.V."/>
        </authorList>
    </citation>
    <scope>NUCLEOTIDE SEQUENCE</scope>
    <source>
        <strain evidence="2">INE</strain>
    </source>
</reference>
<name>A0A8S0XV80_9FIRM</name>
<dbReference type="EMBL" id="LR746496">
    <property type="protein sequence ID" value="CAA7600077.1"/>
    <property type="molecule type" value="Genomic_DNA"/>
</dbReference>
<proteinExistence type="predicted"/>
<reference evidence="1" key="2">
    <citation type="submission" date="2020-01" db="EMBL/GenBank/DDBJ databases">
        <authorList>
            <person name="Hornung B."/>
        </authorList>
    </citation>
    <scope>NUCLEOTIDE SEQUENCE</scope>
    <source>
        <strain evidence="1">PacBioINE</strain>
    </source>
</reference>
<dbReference type="Proteomes" id="UP000836597">
    <property type="component" value="Chromosome"/>
</dbReference>
<evidence type="ECO:0000313" key="1">
    <source>
        <dbReference type="EMBL" id="CAA7600077.1"/>
    </source>
</evidence>
<dbReference type="EMBL" id="CDGJ01000066">
    <property type="protein sequence ID" value="CEJ07852.1"/>
    <property type="molecule type" value="Genomic_DNA"/>
</dbReference>
<dbReference type="AlphaFoldDB" id="A0A8S0XV80"/>
<protein>
    <submittedName>
        <fullName evidence="1">Uncharacterized protein</fullName>
    </submittedName>
</protein>
<evidence type="ECO:0000313" key="2">
    <source>
        <dbReference type="EMBL" id="CEJ07852.1"/>
    </source>
</evidence>
<evidence type="ECO:0000313" key="3">
    <source>
        <dbReference type="Proteomes" id="UP001071230"/>
    </source>
</evidence>